<accession>A0AAJ4R779</accession>
<evidence type="ECO:0000313" key="3">
    <source>
        <dbReference type="Proteomes" id="UP000270581"/>
    </source>
</evidence>
<name>A0AAJ4R779_9EURY</name>
<keyword evidence="1" id="KW-1133">Transmembrane helix</keyword>
<reference evidence="2 3" key="1">
    <citation type="submission" date="2018-11" db="EMBL/GenBank/DDBJ databases">
        <title>Genome sequences of Natronomonas sp. CBA1133.</title>
        <authorList>
            <person name="Roh S.W."/>
            <person name="Cha I.-T."/>
        </authorList>
    </citation>
    <scope>NUCLEOTIDE SEQUENCE [LARGE SCALE GENOMIC DNA]</scope>
    <source>
        <strain evidence="2 3">CBA1133</strain>
    </source>
</reference>
<feature type="transmembrane region" description="Helical" evidence="1">
    <location>
        <begin position="35"/>
        <end position="54"/>
    </location>
</feature>
<evidence type="ECO:0000256" key="1">
    <source>
        <dbReference type="SAM" id="Phobius"/>
    </source>
</evidence>
<protein>
    <submittedName>
        <fullName evidence="2">HPP family protein</fullName>
    </submittedName>
</protein>
<dbReference type="Gene3D" id="3.40.50.12370">
    <property type="match status" value="1"/>
</dbReference>
<feature type="transmembrane region" description="Helical" evidence="1">
    <location>
        <begin position="173"/>
        <end position="193"/>
    </location>
</feature>
<feature type="transmembrane region" description="Helical" evidence="1">
    <location>
        <begin position="90"/>
        <end position="109"/>
    </location>
</feature>
<dbReference type="Proteomes" id="UP000270581">
    <property type="component" value="Unassembled WGS sequence"/>
</dbReference>
<comment type="caution">
    <text evidence="2">The sequence shown here is derived from an EMBL/GenBank/DDBJ whole genome shotgun (WGS) entry which is preliminary data.</text>
</comment>
<gene>
    <name evidence="2" type="ORF">Nmn1133_03970</name>
</gene>
<keyword evidence="3" id="KW-1185">Reference proteome</keyword>
<keyword evidence="1" id="KW-0812">Transmembrane</keyword>
<dbReference type="RefSeq" id="WP_123123874.1">
    <property type="nucleotide sequence ID" value="NZ_QKNW01000001.1"/>
</dbReference>
<evidence type="ECO:0000313" key="2">
    <source>
        <dbReference type="EMBL" id="RNJ25921.1"/>
    </source>
</evidence>
<organism evidence="2 3">
    <name type="scientific">Halosegnis longus</name>
    <dbReference type="NCBI Taxonomy" id="2216012"/>
    <lineage>
        <taxon>Archaea</taxon>
        <taxon>Methanobacteriati</taxon>
        <taxon>Methanobacteriota</taxon>
        <taxon>Stenosarchaea group</taxon>
        <taxon>Halobacteria</taxon>
        <taxon>Halobacteriales</taxon>
        <taxon>Natronomonadaceae</taxon>
        <taxon>Halosegnis</taxon>
    </lineage>
</organism>
<dbReference type="AlphaFoldDB" id="A0AAJ4R779"/>
<feature type="transmembrane region" description="Helical" evidence="1">
    <location>
        <begin position="121"/>
        <end position="144"/>
    </location>
</feature>
<dbReference type="EMBL" id="RJJC01000001">
    <property type="protein sequence ID" value="RNJ25921.1"/>
    <property type="molecule type" value="Genomic_DNA"/>
</dbReference>
<sequence length="507" mass="53780">MGIRDRARRLLDRVRRVERRELAEFAAWLETTTNFVHLTGLVAVPVLIVVVTAASNSVDLLPFVLFPPLASGTFTLFSDPEGQYADPWRFTLGLTVGALCGSLAVVVAIETGLIAPGARELLSVVSPLAAGFAVFLTAAVTWAFDIEEPSAFSTALLALLVPTAAGAPYRPLALYVIFTAAASGAVAGAFVLWRDAVYERRADILYRSTESANRVLVPTLGDETTVTAMLAGRIAGETGTVVLADVVDSETVAEAERDLLRSATPSAAAAPDDVATRQDAATLGLDTPETEAADPAAVAAPSAARLEGLAERVTATTGAQCEQVVATGDVPAEVIDATALELDCGLIATAYEGTDGQLSPFITSLFRGSVDVLAHEPVDRHRSEWDTVLVPVRRASDVAHEMLAFAGRLAEPGGVTLATCIGSEGDRRRAESMLANLAETCEFDVETRVSRQPVEPFIERAAPRFDLVLMGASRDRSTASRIVSPPTFERVGELETDMAVLDRNVRY</sequence>
<proteinExistence type="predicted"/>
<keyword evidence="1" id="KW-0472">Membrane</keyword>